<accession>A0A1M7TFF1</accession>
<reference evidence="2" key="1">
    <citation type="submission" date="2016-12" db="EMBL/GenBank/DDBJ databases">
        <authorList>
            <person name="Varghese N."/>
            <person name="Submissions S."/>
        </authorList>
    </citation>
    <scope>NUCLEOTIDE SEQUENCE [LARGE SCALE GENOMIC DNA]</scope>
    <source>
        <strain evidence="2">DSM 13020</strain>
    </source>
</reference>
<organism evidence="1 2">
    <name type="scientific">Fervidobacterium gondwanense DSM 13020</name>
    <dbReference type="NCBI Taxonomy" id="1121883"/>
    <lineage>
        <taxon>Bacteria</taxon>
        <taxon>Thermotogati</taxon>
        <taxon>Thermotogota</taxon>
        <taxon>Thermotogae</taxon>
        <taxon>Thermotogales</taxon>
        <taxon>Fervidobacteriaceae</taxon>
        <taxon>Fervidobacterium</taxon>
    </lineage>
</organism>
<sequence>MKFVEGGKVQEIFKKYKERLVNLSGRNRSLMMKKIYKKHSFDLYLLKNFQDKDIYAGGIIYEQF</sequence>
<name>A0A1M7TFF1_FERGO</name>
<evidence type="ECO:0000313" key="2">
    <source>
        <dbReference type="Proteomes" id="UP000184207"/>
    </source>
</evidence>
<keyword evidence="2" id="KW-1185">Reference proteome</keyword>
<proteinExistence type="predicted"/>
<dbReference type="STRING" id="1121883.SAMN02745226_01942"/>
<gene>
    <name evidence="1" type="ORF">SAMN02745226_01942</name>
</gene>
<protein>
    <submittedName>
        <fullName evidence="1">Uncharacterized protein</fullName>
    </submittedName>
</protein>
<dbReference type="Proteomes" id="UP000184207">
    <property type="component" value="Unassembled WGS sequence"/>
</dbReference>
<dbReference type="AlphaFoldDB" id="A0A1M7TFF1"/>
<evidence type="ECO:0000313" key="1">
    <source>
        <dbReference type="EMBL" id="SHN69489.1"/>
    </source>
</evidence>
<dbReference type="EMBL" id="FRDJ01000017">
    <property type="protein sequence ID" value="SHN69489.1"/>
    <property type="molecule type" value="Genomic_DNA"/>
</dbReference>